<feature type="domain" description="C2H2-type" evidence="8">
    <location>
        <begin position="388"/>
        <end position="416"/>
    </location>
</feature>
<evidence type="ECO:0000256" key="1">
    <source>
        <dbReference type="ARBA" id="ARBA00004123"/>
    </source>
</evidence>
<dbReference type="GO" id="GO:0008270">
    <property type="term" value="F:zinc ion binding"/>
    <property type="evidence" value="ECO:0007669"/>
    <property type="project" value="UniProtKB-KW"/>
</dbReference>
<proteinExistence type="predicted"/>
<feature type="domain" description="C2H2-type" evidence="8">
    <location>
        <begin position="675"/>
        <end position="702"/>
    </location>
</feature>
<feature type="domain" description="C2H2-type" evidence="8">
    <location>
        <begin position="161"/>
        <end position="190"/>
    </location>
</feature>
<dbReference type="FunFam" id="3.30.160.60:FF:000870">
    <property type="entry name" value="zinc finger protein 197 isoform X1"/>
    <property type="match status" value="1"/>
</dbReference>
<feature type="domain" description="C2H2-type" evidence="8">
    <location>
        <begin position="281"/>
        <end position="308"/>
    </location>
</feature>
<keyword evidence="5" id="KW-0862">Zinc</keyword>
<sequence length="751" mass="87600">MLNSTNNNIDSVKRQEIVLDEIQSDVENYSDNELPLSSIVPTINTKAYQDIILDNIQSNMKNALENELPLSSISTFNDNCRIPNHQVINLDEIQSDNENCSDNELPLSSIANVLFPIGSCKVDKSESIDCRSKVNNNHNTSALHQISTKVQSKIDSPIRKYGCDICGKIFLKRIAIIEHFRTSLCFPDSPFDFELNSPNHNLCNNSEDTMSIINNISDLETNNMKAMTYKCRICQNLIKNNNLTKRRLLSNTKENNLCNICSVLDNIACGNNQHVIEKYTWKCKSCGQTFTKLTVLKAHRCNFSKNKLFNCYKCHKSYRNLSALEKHKFIHKFYCNICHKQFFKQSTLANHQRIHCLKSIDQHNFNLKYLNSSVLNHTKKAHNSSKNYECSRCSAVFYKRSEIISHIFENHQEDYSKYSCDECTNVCDSSGDYILHLAKNCCKCDVCPQSFTTSHRLQQHYRWHLGINNFKCQFCPKTFSKCSLYLSHEKTHTREKPFICNFCGKWFPETSNFNIHLKPYKLFACNICLKSYTQMSSLLSHKRIHAKEKFLKNKNCNQLLTLKVRTRQQYTRRKRFNCKVCAKSFLHSWSLSAHLKTHKNNKNVKKSFLNKHKRLQKNSICIKCNSCQELFDNQNILTTHICKSSTCKYCLEVFKNVSSLKRHYKYVHQKNNEFFDCDICKISFMCSSSLNEHKKKHTQCEKNKSLTFNVNNKINTEKEEMYLDEEFKCDLCMKSFSSQSQIVPHILETHY</sequence>
<dbReference type="InterPro" id="IPR013087">
    <property type="entry name" value="Znf_C2H2_type"/>
</dbReference>
<feature type="domain" description="C2H2-type" evidence="8">
    <location>
        <begin position="645"/>
        <end position="673"/>
    </location>
</feature>
<feature type="domain" description="C2H2-type" evidence="8">
    <location>
        <begin position="309"/>
        <end position="331"/>
    </location>
</feature>
<reference evidence="9" key="1">
    <citation type="submission" date="2017-10" db="EMBL/GenBank/DDBJ databases">
        <title>Transcriptome Assembly of Sugarcane Aphid Adults.</title>
        <authorList>
            <person name="Scully E.D."/>
            <person name="Palmer N.A."/>
            <person name="Geib S.M."/>
            <person name="Sarath G."/>
            <person name="Sattler S.E."/>
        </authorList>
    </citation>
    <scope>NUCLEOTIDE SEQUENCE</scope>
    <source>
        <tissue evidence="9">Whole body</tissue>
    </source>
</reference>
<gene>
    <name evidence="9" type="primary">ZNF91_0</name>
</gene>
<keyword evidence="3" id="KW-0677">Repeat</keyword>
<dbReference type="Pfam" id="PF00096">
    <property type="entry name" value="zf-C2H2"/>
    <property type="match status" value="3"/>
</dbReference>
<dbReference type="SMART" id="SM00355">
    <property type="entry name" value="ZnF_C2H2"/>
    <property type="match status" value="14"/>
</dbReference>
<keyword evidence="4 7" id="KW-0863">Zinc-finger</keyword>
<evidence type="ECO:0000313" key="9">
    <source>
        <dbReference type="EMBL" id="MBW12161.1"/>
    </source>
</evidence>
<dbReference type="PANTHER" id="PTHR24381:SF393">
    <property type="entry name" value="CHROMATIN-LINKED ADAPTOR FOR MSL PROTEINS, ISOFORM B"/>
    <property type="match status" value="1"/>
</dbReference>
<organism evidence="9">
    <name type="scientific">Melanaphis sacchari</name>
    <dbReference type="NCBI Taxonomy" id="742174"/>
    <lineage>
        <taxon>Eukaryota</taxon>
        <taxon>Metazoa</taxon>
        <taxon>Ecdysozoa</taxon>
        <taxon>Arthropoda</taxon>
        <taxon>Hexapoda</taxon>
        <taxon>Insecta</taxon>
        <taxon>Pterygota</taxon>
        <taxon>Neoptera</taxon>
        <taxon>Paraneoptera</taxon>
        <taxon>Hemiptera</taxon>
        <taxon>Sternorrhyncha</taxon>
        <taxon>Aphidomorpha</taxon>
        <taxon>Aphidoidea</taxon>
        <taxon>Aphididae</taxon>
        <taxon>Aphidini</taxon>
        <taxon>Melanaphis</taxon>
    </lineage>
</organism>
<dbReference type="PANTHER" id="PTHR24381">
    <property type="entry name" value="ZINC FINGER PROTEIN"/>
    <property type="match status" value="1"/>
</dbReference>
<evidence type="ECO:0000256" key="3">
    <source>
        <dbReference type="ARBA" id="ARBA00022737"/>
    </source>
</evidence>
<dbReference type="SUPFAM" id="SSF57667">
    <property type="entry name" value="beta-beta-alpha zinc fingers"/>
    <property type="match status" value="6"/>
</dbReference>
<feature type="domain" description="C2H2-type" evidence="8">
    <location>
        <begin position="727"/>
        <end position="751"/>
    </location>
</feature>
<dbReference type="GO" id="GO:0005634">
    <property type="term" value="C:nucleus"/>
    <property type="evidence" value="ECO:0007669"/>
    <property type="project" value="UniProtKB-SubCell"/>
</dbReference>
<dbReference type="InterPro" id="IPR036236">
    <property type="entry name" value="Znf_C2H2_sf"/>
</dbReference>
<evidence type="ECO:0000256" key="4">
    <source>
        <dbReference type="ARBA" id="ARBA00022771"/>
    </source>
</evidence>
<keyword evidence="2" id="KW-0479">Metal-binding</keyword>
<evidence type="ECO:0000259" key="8">
    <source>
        <dbReference type="PROSITE" id="PS50157"/>
    </source>
</evidence>
<feature type="domain" description="C2H2-type" evidence="8">
    <location>
        <begin position="442"/>
        <end position="469"/>
    </location>
</feature>
<evidence type="ECO:0000256" key="2">
    <source>
        <dbReference type="ARBA" id="ARBA00022723"/>
    </source>
</evidence>
<protein>
    <submittedName>
        <fullName evidence="9">Zinc finger protein 91</fullName>
    </submittedName>
</protein>
<accession>A0A2H8TDH5</accession>
<feature type="domain" description="C2H2-type" evidence="8">
    <location>
        <begin position="523"/>
        <end position="550"/>
    </location>
</feature>
<dbReference type="AlphaFoldDB" id="A0A2H8TDH5"/>
<dbReference type="GO" id="GO:0000981">
    <property type="term" value="F:DNA-binding transcription factor activity, RNA polymerase II-specific"/>
    <property type="evidence" value="ECO:0007669"/>
    <property type="project" value="TreeGrafter"/>
</dbReference>
<name>A0A2H8TDH5_9HEMI</name>
<feature type="domain" description="C2H2-type" evidence="8">
    <location>
        <begin position="470"/>
        <end position="497"/>
    </location>
</feature>
<dbReference type="EMBL" id="GFXV01000356">
    <property type="protein sequence ID" value="MBW12161.1"/>
    <property type="molecule type" value="Transcribed_RNA"/>
</dbReference>
<dbReference type="PROSITE" id="PS50157">
    <property type="entry name" value="ZINC_FINGER_C2H2_2"/>
    <property type="match status" value="12"/>
</dbReference>
<feature type="domain" description="C2H2-type" evidence="8">
    <location>
        <begin position="333"/>
        <end position="355"/>
    </location>
</feature>
<dbReference type="PROSITE" id="PS00028">
    <property type="entry name" value="ZINC_FINGER_C2H2_1"/>
    <property type="match status" value="9"/>
</dbReference>
<feature type="domain" description="C2H2-type" evidence="8">
    <location>
        <begin position="576"/>
        <end position="603"/>
    </location>
</feature>
<evidence type="ECO:0000256" key="6">
    <source>
        <dbReference type="ARBA" id="ARBA00023242"/>
    </source>
</evidence>
<dbReference type="OrthoDB" id="6105938at2759"/>
<evidence type="ECO:0000256" key="5">
    <source>
        <dbReference type="ARBA" id="ARBA00022833"/>
    </source>
</evidence>
<dbReference type="FunFam" id="3.30.160.60:FF:000446">
    <property type="entry name" value="Zinc finger protein"/>
    <property type="match status" value="1"/>
</dbReference>
<comment type="subcellular location">
    <subcellularLocation>
        <location evidence="1">Nucleus</location>
    </subcellularLocation>
</comment>
<evidence type="ECO:0000256" key="7">
    <source>
        <dbReference type="PROSITE-ProRule" id="PRU00042"/>
    </source>
</evidence>
<keyword evidence="6" id="KW-0539">Nucleus</keyword>
<dbReference type="GO" id="GO:0000977">
    <property type="term" value="F:RNA polymerase II transcription regulatory region sequence-specific DNA binding"/>
    <property type="evidence" value="ECO:0007669"/>
    <property type="project" value="TreeGrafter"/>
</dbReference>
<dbReference type="Gene3D" id="3.30.160.60">
    <property type="entry name" value="Classic Zinc Finger"/>
    <property type="match status" value="7"/>
</dbReference>